<feature type="domain" description="Type II/III secretion system secretin-like" evidence="3">
    <location>
        <begin position="132"/>
        <end position="241"/>
    </location>
</feature>
<dbReference type="Pfam" id="PF00263">
    <property type="entry name" value="Secretin"/>
    <property type="match status" value="1"/>
</dbReference>
<dbReference type="InterPro" id="IPR004846">
    <property type="entry name" value="T2SS/T3SS_dom"/>
</dbReference>
<organism evidence="4 5">
    <name type="scientific">Gallionella capsiferriformans (strain ES-2)</name>
    <name type="common">Gallionella ferruginea capsiferriformans (strain ES-2)</name>
    <dbReference type="NCBI Taxonomy" id="395494"/>
    <lineage>
        <taxon>Bacteria</taxon>
        <taxon>Pseudomonadati</taxon>
        <taxon>Pseudomonadota</taxon>
        <taxon>Betaproteobacteria</taxon>
        <taxon>Nitrosomonadales</taxon>
        <taxon>Gallionellaceae</taxon>
        <taxon>Gallionella</taxon>
    </lineage>
</organism>
<dbReference type="EMBL" id="CP002159">
    <property type="protein sequence ID" value="ADL55697.1"/>
    <property type="molecule type" value="Genomic_DNA"/>
</dbReference>
<evidence type="ECO:0000256" key="1">
    <source>
        <dbReference type="RuleBase" id="RU004003"/>
    </source>
</evidence>
<gene>
    <name evidence="4" type="ordered locus">Galf_1685</name>
</gene>
<feature type="signal peptide" evidence="2">
    <location>
        <begin position="1"/>
        <end position="19"/>
    </location>
</feature>
<dbReference type="Proteomes" id="UP000001235">
    <property type="component" value="Chromosome"/>
</dbReference>
<feature type="chain" id="PRO_5003128121" evidence="2">
    <location>
        <begin position="20"/>
        <end position="267"/>
    </location>
</feature>
<dbReference type="GO" id="GO:0009306">
    <property type="term" value="P:protein secretion"/>
    <property type="evidence" value="ECO:0007669"/>
    <property type="project" value="InterPro"/>
</dbReference>
<comment type="similarity">
    <text evidence="1">Belongs to the bacterial secretin family.</text>
</comment>
<evidence type="ECO:0000256" key="2">
    <source>
        <dbReference type="SAM" id="SignalP"/>
    </source>
</evidence>
<dbReference type="RefSeq" id="WP_013293635.1">
    <property type="nucleotide sequence ID" value="NC_014394.1"/>
</dbReference>
<reference evidence="4 5" key="1">
    <citation type="submission" date="2010-08" db="EMBL/GenBank/DDBJ databases">
        <title>Complete sequence of Gallionella capsiferriformans ES-2.</title>
        <authorList>
            <consortium name="US DOE Joint Genome Institute"/>
            <person name="Lucas S."/>
            <person name="Copeland A."/>
            <person name="Lapidus A."/>
            <person name="Cheng J.-F."/>
            <person name="Bruce D."/>
            <person name="Goodwin L."/>
            <person name="Pitluck S."/>
            <person name="Chertkov O."/>
            <person name="Davenport K.W."/>
            <person name="Detter J.C."/>
            <person name="Han C."/>
            <person name="Tapia R."/>
            <person name="Land M."/>
            <person name="Hauser L."/>
            <person name="Chang Y.-J."/>
            <person name="Jeffries C."/>
            <person name="Kyrpides N."/>
            <person name="Ivanova N."/>
            <person name="Mikhailova N."/>
            <person name="Shelobolina E.S."/>
            <person name="Picardal F."/>
            <person name="Roden E."/>
            <person name="Emerson D."/>
            <person name="Woyke T."/>
        </authorList>
    </citation>
    <scope>NUCLEOTIDE SEQUENCE [LARGE SCALE GENOMIC DNA]</scope>
    <source>
        <strain evidence="4 5">ES-2</strain>
    </source>
</reference>
<dbReference type="AlphaFoldDB" id="D9SGQ0"/>
<sequence length="267" mass="29594" precursor="true">MKKRIILLLVLWFSVSIQASELESINLKHRTAEELIPVIRPLLDKDEMVSGMNYQLIVRASSHRITQIKRLLDGLDTMPRRLKVTVMQNVDSDTASRLLALSGSMGSRISLGQNGTQASIISTRSLEDDKKTQQLQVLEGNRALVRSGQSVPLPQRQVVQTPWGTQVTETTQYREVASGFYVLPRLQGERVTLEISTQNDALATNQNSAGTTRIQSTNSVVSGRLGEWISLGGAEQQHSVDDSTITTRSTSRLNEARSVLIKVEEVD</sequence>
<keyword evidence="5" id="KW-1185">Reference proteome</keyword>
<dbReference type="KEGG" id="gca:Galf_1685"/>
<dbReference type="STRING" id="395494.Galf_1685"/>
<accession>D9SGQ0</accession>
<proteinExistence type="inferred from homology"/>
<keyword evidence="2" id="KW-0732">Signal</keyword>
<dbReference type="eggNOG" id="COG1450">
    <property type="taxonomic scope" value="Bacteria"/>
</dbReference>
<name>D9SGQ0_GALCS</name>
<protein>
    <submittedName>
        <fullName evidence="4">Type II and III secretion system protein</fullName>
    </submittedName>
</protein>
<evidence type="ECO:0000313" key="5">
    <source>
        <dbReference type="Proteomes" id="UP000001235"/>
    </source>
</evidence>
<evidence type="ECO:0000259" key="3">
    <source>
        <dbReference type="Pfam" id="PF00263"/>
    </source>
</evidence>
<dbReference type="HOGENOM" id="CLU_084459_0_0_4"/>
<evidence type="ECO:0000313" key="4">
    <source>
        <dbReference type="EMBL" id="ADL55697.1"/>
    </source>
</evidence>